<reference evidence="1" key="1">
    <citation type="submission" date="2014-09" db="EMBL/GenBank/DDBJ databases">
        <authorList>
            <person name="Magalhaes I.L.F."/>
            <person name="Oliveira U."/>
            <person name="Santos F.R."/>
            <person name="Vidigal T.H.D.A."/>
            <person name="Brescovit A.D."/>
            <person name="Santos A.J."/>
        </authorList>
    </citation>
    <scope>NUCLEOTIDE SEQUENCE</scope>
    <source>
        <tissue evidence="1">Shoot tissue taken approximately 20 cm above the soil surface</tissue>
    </source>
</reference>
<accession>A0A0A8ZL03</accession>
<protein>
    <submittedName>
        <fullName evidence="1">Uncharacterized protein</fullName>
    </submittedName>
</protein>
<dbReference type="AlphaFoldDB" id="A0A0A8ZL03"/>
<name>A0A0A8ZL03_ARUDO</name>
<proteinExistence type="predicted"/>
<evidence type="ECO:0000313" key="1">
    <source>
        <dbReference type="EMBL" id="JAD37425.1"/>
    </source>
</evidence>
<organism evidence="1">
    <name type="scientific">Arundo donax</name>
    <name type="common">Giant reed</name>
    <name type="synonym">Donax arundinaceus</name>
    <dbReference type="NCBI Taxonomy" id="35708"/>
    <lineage>
        <taxon>Eukaryota</taxon>
        <taxon>Viridiplantae</taxon>
        <taxon>Streptophyta</taxon>
        <taxon>Embryophyta</taxon>
        <taxon>Tracheophyta</taxon>
        <taxon>Spermatophyta</taxon>
        <taxon>Magnoliopsida</taxon>
        <taxon>Liliopsida</taxon>
        <taxon>Poales</taxon>
        <taxon>Poaceae</taxon>
        <taxon>PACMAD clade</taxon>
        <taxon>Arundinoideae</taxon>
        <taxon>Arundineae</taxon>
        <taxon>Arundo</taxon>
    </lineage>
</organism>
<sequence>MVGAYDVEQEAMKLLEGHKERRHRLGPFSSLVPEPMT</sequence>
<dbReference type="EMBL" id="GBRH01260470">
    <property type="protein sequence ID" value="JAD37425.1"/>
    <property type="molecule type" value="Transcribed_RNA"/>
</dbReference>
<reference evidence="1" key="2">
    <citation type="journal article" date="2015" name="Data Brief">
        <title>Shoot transcriptome of the giant reed, Arundo donax.</title>
        <authorList>
            <person name="Barrero R.A."/>
            <person name="Guerrero F.D."/>
            <person name="Moolhuijzen P."/>
            <person name="Goolsby J.A."/>
            <person name="Tidwell J."/>
            <person name="Bellgard S.E."/>
            <person name="Bellgard M.I."/>
        </authorList>
    </citation>
    <scope>NUCLEOTIDE SEQUENCE</scope>
    <source>
        <tissue evidence="1">Shoot tissue taken approximately 20 cm above the soil surface</tissue>
    </source>
</reference>